<dbReference type="AlphaFoldDB" id="A0A7K3VS35"/>
<proteinExistence type="predicted"/>
<dbReference type="Proteomes" id="UP000471705">
    <property type="component" value="Unassembled WGS sequence"/>
</dbReference>
<evidence type="ECO:0000259" key="1">
    <source>
        <dbReference type="Pfam" id="PF01738"/>
    </source>
</evidence>
<comment type="caution">
    <text evidence="2">The sequence shown here is derived from an EMBL/GenBank/DDBJ whole genome shotgun (WGS) entry which is preliminary data.</text>
</comment>
<name>A0A7K3VS35_RHILE</name>
<feature type="domain" description="Dienelactone hydrolase" evidence="1">
    <location>
        <begin position="5"/>
        <end position="202"/>
    </location>
</feature>
<dbReference type="SUPFAM" id="SSF53474">
    <property type="entry name" value="alpha/beta-Hydrolases"/>
    <property type="match status" value="1"/>
</dbReference>
<organism evidence="2 3">
    <name type="scientific">Rhizobium leguminosarum</name>
    <dbReference type="NCBI Taxonomy" id="384"/>
    <lineage>
        <taxon>Bacteria</taxon>
        <taxon>Pseudomonadati</taxon>
        <taxon>Pseudomonadota</taxon>
        <taxon>Alphaproteobacteria</taxon>
        <taxon>Hyphomicrobiales</taxon>
        <taxon>Rhizobiaceae</taxon>
        <taxon>Rhizobium/Agrobacterium group</taxon>
        <taxon>Rhizobium</taxon>
    </lineage>
</organism>
<sequence length="203" mass="22157">MPDHPTWRLRMAQVLLFHHAQGLTPGVHAFADDIRAAGHIVHTPDLFDGRTFPSIEGGLAYIGEIGFDEVRERGVRLADALPAGLVYAGFSFGVLPAQKLAQTRPGARGALLFYSCLPISGEWAFGPWPDGVAAQIHGMDNDPIFVGEGDIDAAREIVEKVEDAELFLYPGDRHYFADSSLPSYDADATALLTLRVIEFLNRV</sequence>
<dbReference type="InterPro" id="IPR002925">
    <property type="entry name" value="Dienelactn_hydro"/>
</dbReference>
<dbReference type="Gene3D" id="3.40.50.1820">
    <property type="entry name" value="alpha/beta hydrolase"/>
    <property type="match status" value="1"/>
</dbReference>
<dbReference type="EMBL" id="WUFV01000035">
    <property type="protein sequence ID" value="NEK19999.1"/>
    <property type="molecule type" value="Genomic_DNA"/>
</dbReference>
<dbReference type="InterPro" id="IPR051049">
    <property type="entry name" value="Dienelactone_hydrolase-like"/>
</dbReference>
<dbReference type="PANTHER" id="PTHR46623">
    <property type="entry name" value="CARBOXYMETHYLENEBUTENOLIDASE-RELATED"/>
    <property type="match status" value="1"/>
</dbReference>
<keyword evidence="2" id="KW-0378">Hydrolase</keyword>
<dbReference type="Pfam" id="PF01738">
    <property type="entry name" value="DLH"/>
    <property type="match status" value="1"/>
</dbReference>
<dbReference type="GO" id="GO:0016787">
    <property type="term" value="F:hydrolase activity"/>
    <property type="evidence" value="ECO:0007669"/>
    <property type="project" value="UniProtKB-KW"/>
</dbReference>
<gene>
    <name evidence="2" type="ORF">GR257_35140</name>
</gene>
<dbReference type="RefSeq" id="WP_164050168.1">
    <property type="nucleotide sequence ID" value="NZ_WUFV01000035.1"/>
</dbReference>
<accession>A0A7K3VS35</accession>
<reference evidence="2 3" key="1">
    <citation type="submission" date="2019-12" db="EMBL/GenBank/DDBJ databases">
        <title>Rhizobium genotypes associated with high levels of biological nitrogen fixation by grain legumes in a temperate-maritime cropping system.</title>
        <authorList>
            <person name="Maluk M."/>
            <person name="Francesc Ferrando Molina F."/>
            <person name="Lopez Del Egido L."/>
            <person name="Lafos M."/>
            <person name="Langarica-Fuentes A."/>
            <person name="Gebre Yohannes G."/>
            <person name="Young M.W."/>
            <person name="Martin P."/>
            <person name="Gantlett R."/>
            <person name="Kenicer G."/>
            <person name="Hawes C."/>
            <person name="Begg G.S."/>
            <person name="Quilliam R.S."/>
            <person name="Squire G.R."/>
            <person name="Poole P.S."/>
            <person name="Young P.W."/>
            <person name="Iannetta P.M."/>
            <person name="James E.K."/>
        </authorList>
    </citation>
    <scope>NUCLEOTIDE SEQUENCE [LARGE SCALE GENOMIC DNA]</scope>
    <source>
        <strain evidence="2 3">JHI54</strain>
    </source>
</reference>
<evidence type="ECO:0000313" key="2">
    <source>
        <dbReference type="EMBL" id="NEK19999.1"/>
    </source>
</evidence>
<dbReference type="PANTHER" id="PTHR46623:SF6">
    <property type="entry name" value="ALPHA_BETA-HYDROLASES SUPERFAMILY PROTEIN"/>
    <property type="match status" value="1"/>
</dbReference>
<dbReference type="InterPro" id="IPR029058">
    <property type="entry name" value="AB_hydrolase_fold"/>
</dbReference>
<evidence type="ECO:0000313" key="3">
    <source>
        <dbReference type="Proteomes" id="UP000471705"/>
    </source>
</evidence>
<protein>
    <submittedName>
        <fullName evidence="2">Dienelactone hydrolase</fullName>
    </submittedName>
</protein>